<dbReference type="Proteomes" id="UP000244900">
    <property type="component" value="Chromosome"/>
</dbReference>
<gene>
    <name evidence="1" type="ORF">DDW44_01600</name>
</gene>
<protein>
    <recommendedName>
        <fullName evidence="3">Circularly permuted type 2 ATP-grasp protein</fullName>
    </recommendedName>
</protein>
<keyword evidence="2" id="KW-1185">Reference proteome</keyword>
<proteinExistence type="predicted"/>
<evidence type="ECO:0000313" key="2">
    <source>
        <dbReference type="Proteomes" id="UP000244900"/>
    </source>
</evidence>
<dbReference type="OrthoDB" id="8041036at2"/>
<dbReference type="SUPFAM" id="SSF56059">
    <property type="entry name" value="Glutathione synthetase ATP-binding domain-like"/>
    <property type="match status" value="1"/>
</dbReference>
<dbReference type="RefSeq" id="WP_108905308.1">
    <property type="nucleotide sequence ID" value="NZ_CP029188.1"/>
</dbReference>
<evidence type="ECO:0000313" key="1">
    <source>
        <dbReference type="EMBL" id="AWI27614.1"/>
    </source>
</evidence>
<sequence>MTTTSLPQPPRSRLGHTYREQLARYAPGGHPTAAARESAALTLAYQDRFLSGPAFLSEAERSTVVDDLHTAYGLLRSLPERVFGGSITALAAAVGLDPLQSALITRSARTGALLPLGRADLYHDGTGFRLLEFNITSALGGFENADINRAMLAYPPLEEFVRRHGLRYRDTLGCMVRTMYAECASVLPTDRPPVVAVVDTAENFAVVGPRLRVFAAKLADHGVEGIACDLGELRYPGGRPTVSGRAVDIVFRYFLAEDLTDPATAALLEPLLVAAERGRVGLFSRLDAELYGNKGTLAMLSDERHRDLFDAAELACIDRLLPWTRYVRPRTTDPGGAPVGTLSYALAHRQELILKPTLLHGGNGITAGWEVDPAEWERKVASAVDGPFVLQHRVRPAAEPFPDHAGGERELFLNWGLYVGVRDADGDGDGYGYGADEYDYGDGYGGGFVRASPDAAAGVVGMGTGASVGCVFHGGDR</sequence>
<evidence type="ECO:0008006" key="3">
    <source>
        <dbReference type="Google" id="ProtNLM"/>
    </source>
</evidence>
<accession>A0A2S1SMI1</accession>
<organism evidence="1 2">
    <name type="scientific">Streptomyces tirandamycinicus</name>
    <dbReference type="NCBI Taxonomy" id="2174846"/>
    <lineage>
        <taxon>Bacteria</taxon>
        <taxon>Bacillati</taxon>
        <taxon>Actinomycetota</taxon>
        <taxon>Actinomycetes</taxon>
        <taxon>Kitasatosporales</taxon>
        <taxon>Streptomycetaceae</taxon>
        <taxon>Streptomyces</taxon>
    </lineage>
</organism>
<name>A0A2S1SMI1_9ACTN</name>
<dbReference type="KEGG" id="stir:DDW44_01600"/>
<reference evidence="1 2" key="1">
    <citation type="submission" date="2018-05" db="EMBL/GenBank/DDBJ databases">
        <title>Complete genome sequence of sponge-derived Streptomyces sp. HNM0039.</title>
        <authorList>
            <person name="Huang X."/>
            <person name="Zhou S."/>
        </authorList>
    </citation>
    <scope>NUCLEOTIDE SEQUENCE [LARGE SCALE GENOMIC DNA]</scope>
    <source>
        <strain evidence="1 2">HNM0039</strain>
    </source>
</reference>
<dbReference type="EMBL" id="CP029188">
    <property type="protein sequence ID" value="AWI27614.1"/>
    <property type="molecule type" value="Genomic_DNA"/>
</dbReference>
<dbReference type="AlphaFoldDB" id="A0A2S1SMI1"/>